<dbReference type="InterPro" id="IPR035437">
    <property type="entry name" value="SNase_OB-fold_sf"/>
</dbReference>
<feature type="domain" description="Tudor" evidence="10">
    <location>
        <begin position="370"/>
        <end position="431"/>
    </location>
</feature>
<dbReference type="OrthoDB" id="6352421at2759"/>
<dbReference type="InterPro" id="IPR008978">
    <property type="entry name" value="HSP20-like_chaperone"/>
</dbReference>
<dbReference type="CDD" id="cd20435">
    <property type="entry name" value="Tudor_TDRD12_rpt2"/>
    <property type="match status" value="1"/>
</dbReference>
<keyword evidence="6" id="KW-0804">Transcription</keyword>
<dbReference type="PANTHER" id="PTHR44215:SF1">
    <property type="entry name" value="WD REPEAT-CONTAINING PROTEIN 75"/>
    <property type="match status" value="1"/>
</dbReference>
<evidence type="ECO:0000256" key="7">
    <source>
        <dbReference type="ARBA" id="ARBA00023242"/>
    </source>
</evidence>
<dbReference type="Gene3D" id="2.60.40.790">
    <property type="match status" value="1"/>
</dbReference>
<dbReference type="InterPro" id="IPR015943">
    <property type="entry name" value="WD40/YVTN_repeat-like_dom_sf"/>
</dbReference>
<dbReference type="Pfam" id="PF00567">
    <property type="entry name" value="TUDOR"/>
    <property type="match status" value="2"/>
</dbReference>
<dbReference type="SMART" id="SM00333">
    <property type="entry name" value="TUDOR"/>
    <property type="match status" value="2"/>
</dbReference>
<evidence type="ECO:0000256" key="9">
    <source>
        <dbReference type="SAM" id="MobiDB-lite"/>
    </source>
</evidence>
<accession>A0A7R9A4Z1</accession>
<keyword evidence="4 8" id="KW-0853">WD repeat</keyword>
<name>A0A7R9A4Z1_9CRUS</name>
<dbReference type="PROSITE" id="PS50304">
    <property type="entry name" value="TUDOR"/>
    <property type="match status" value="2"/>
</dbReference>
<feature type="domain" description="Tudor" evidence="10">
    <location>
        <begin position="124"/>
        <end position="188"/>
    </location>
</feature>
<dbReference type="InterPro" id="IPR002999">
    <property type="entry name" value="Tudor"/>
</dbReference>
<dbReference type="SUPFAM" id="SSF50978">
    <property type="entry name" value="WD40 repeat-like"/>
    <property type="match status" value="1"/>
</dbReference>
<evidence type="ECO:0000256" key="8">
    <source>
        <dbReference type="PROSITE-ProRule" id="PRU00221"/>
    </source>
</evidence>
<dbReference type="Gene3D" id="2.40.50.90">
    <property type="match status" value="1"/>
</dbReference>
<feature type="repeat" description="WD" evidence="8">
    <location>
        <begin position="997"/>
        <end position="1038"/>
    </location>
</feature>
<dbReference type="Pfam" id="PF23869">
    <property type="entry name" value="Beta-prop_WDR75_1st"/>
    <property type="match status" value="1"/>
</dbReference>
<dbReference type="GO" id="GO:0005737">
    <property type="term" value="C:cytoplasm"/>
    <property type="evidence" value="ECO:0007669"/>
    <property type="project" value="UniProtKB-ARBA"/>
</dbReference>
<evidence type="ECO:0000256" key="6">
    <source>
        <dbReference type="ARBA" id="ARBA00023163"/>
    </source>
</evidence>
<dbReference type="SUPFAM" id="SSF49764">
    <property type="entry name" value="HSP20-like chaperones"/>
    <property type="match status" value="1"/>
</dbReference>
<keyword evidence="13" id="KW-1185">Reference proteome</keyword>
<dbReference type="InterPro" id="IPR036322">
    <property type="entry name" value="WD40_repeat_dom_sf"/>
</dbReference>
<dbReference type="PROSITE" id="PS51203">
    <property type="entry name" value="CS"/>
    <property type="match status" value="1"/>
</dbReference>
<sequence length="1372" mass="154514">MLVYGCTSHIMLSHQADPILHSMMKYLTRVRATIPHSLQDHLEHLEQASSSHIPLCKTLLQYGKDGYVLARVTQVVSSSHYYAHLLMTLDLQGSTVNLGWQADHFAMKLNFYFAKAENRIEVLYPSVGSLCAVKRGKTEDFVRAKVLAVGKVDLPSSTRVKLFLIDDGTIENRWVSELYSLPTKFTIVPPLAVSIHPCNISPLDKDCDWTPAADTLAGESLLQHLILGKMRLCISSEMWLHPLKICLSDSETKIEEHVRQMGIFSDLPQLLISQQLANESSSHLSTICDLASAAGIPMPPSGPEKEKQFATYEQAFLDPYMMYHEVYLTEVVSLNCFYVNRADLFKLVLNMEDDLQKEASKWRKEKLKKTIQIGQPCAVFTPQDGEEGRWYRGRVREMAEDICHVFMVDFGSPASCPLEDVVPLPSNFVTRLPAQAIECQLAHVEVKDGRDEDARDLLWSMAQEGDLQMKFTLKVLEKNIKSNTGMPSYVVEVFFEEAPEARSICKEFVNRGLVEYTDAGPGTPPLMETGLDSDTDNVLEARSTSEYEGDESSVCEEQSLENIHQNDTTDYTQSISMTDDLDLRMINSKEIDVDELFVTNFMEKFCGKKTDKKHVKALPAPEPNVCKLEKCGTVKELKKATDLKTETRNLVQPIPMRRVSRPPGIPPLGIIKNSPSDYCQSPRVTWGQDRCHLYMQFDLPVVDFHLIIKTQAIAFRAIYEDNFYEAELKLFGFIDPQGSKVEAHGRCIQLKTPKLRCGVRWPNLVKGPRKPGFLHPDPNLGDLSDSESDGLEDLPEISPEECQRLDATVKLPDFDQRAGDTLKLQNIGPDFSSDEDRPSEGASSDEDLRDEGHEGEFECALHLEENHKLVNFMVRWKDDTWYAKVHNKKRGSKLQVLALLGKKEKSLKPITILSDINDVPHALAFGAHDDFLAGISGKRLCLHSFKTQDKRFYFSGDFDLTCIACHPYQPVVATGNTLGRIIIWNDIWEQHYVRYYVHWHHLPVSDLAFSVDGTFLVSGGAENVLVRWRLEDETKEFIPRMGSPIVHITVAPDNAFIAIAHELNAVTLVSGNLTVVGKIQGLLQRVHWSEEQPCVKPMAVGLRSDPRSRSLVLNGIPGHLLFYSPELQKCLFHLDVTGVNQLNKQEGALIINSEVEHACFSDDGSHLATVERRDDGHNTPEIRLKFWLFRPHVGTYEMSTQIEYPHWKPMLALAFSGGNNPESCASISQDGFVKLWLHEIESVEGEEGEYWTYGPKASYCDCIPTCLSYSDDESLLAVGFGSVISLFHTPSLERLACLSESLELVQVEEEGPKKVEKLQNREVELMELDTEDKGEVIRSGRREEVNLKEEDDAVDTGIAVKVVESILITAEV</sequence>
<feature type="compositionally biased region" description="Acidic residues" evidence="9">
    <location>
        <begin position="784"/>
        <end position="794"/>
    </location>
</feature>
<keyword evidence="5" id="KW-0677">Repeat</keyword>
<dbReference type="Proteomes" id="UP000677054">
    <property type="component" value="Unassembled WGS sequence"/>
</dbReference>
<evidence type="ECO:0000256" key="3">
    <source>
        <dbReference type="ARBA" id="ARBA00022552"/>
    </source>
</evidence>
<feature type="domain" description="CS" evidence="11">
    <location>
        <begin position="679"/>
        <end position="765"/>
    </location>
</feature>
<evidence type="ECO:0000256" key="2">
    <source>
        <dbReference type="ARBA" id="ARBA00022517"/>
    </source>
</evidence>
<gene>
    <name evidence="12" type="ORF">DSTB1V02_LOCUS2973</name>
</gene>
<protein>
    <submittedName>
        <fullName evidence="12">Uncharacterized protein</fullName>
    </submittedName>
</protein>
<keyword evidence="2" id="KW-0690">Ribosome biogenesis</keyword>
<dbReference type="InterPro" id="IPR057644">
    <property type="entry name" value="Beta-prop_WDR75_2nd"/>
</dbReference>
<dbReference type="Gene3D" id="2.30.30.140">
    <property type="match status" value="2"/>
</dbReference>
<dbReference type="InterPro" id="IPR001680">
    <property type="entry name" value="WD40_rpt"/>
</dbReference>
<evidence type="ECO:0000259" key="11">
    <source>
        <dbReference type="PROSITE" id="PS51203"/>
    </source>
</evidence>
<feature type="region of interest" description="Disordered" evidence="9">
    <location>
        <begin position="768"/>
        <end position="794"/>
    </location>
</feature>
<dbReference type="GO" id="GO:0006364">
    <property type="term" value="P:rRNA processing"/>
    <property type="evidence" value="ECO:0007669"/>
    <property type="project" value="UniProtKB-KW"/>
</dbReference>
<dbReference type="PANTHER" id="PTHR44215">
    <property type="entry name" value="WD REPEAT-CONTAINING PROTEIN 75"/>
    <property type="match status" value="1"/>
</dbReference>
<dbReference type="Gene3D" id="2.130.10.10">
    <property type="entry name" value="YVTN repeat-like/Quinoprotein amine dehydrogenase"/>
    <property type="match status" value="2"/>
</dbReference>
<dbReference type="GO" id="GO:0032040">
    <property type="term" value="C:small-subunit processome"/>
    <property type="evidence" value="ECO:0007669"/>
    <property type="project" value="InterPro"/>
</dbReference>
<dbReference type="InterPro" id="IPR053826">
    <property type="entry name" value="WDR75"/>
</dbReference>
<dbReference type="InterPro" id="IPR007052">
    <property type="entry name" value="CS_dom"/>
</dbReference>
<evidence type="ECO:0000259" key="10">
    <source>
        <dbReference type="PROSITE" id="PS50304"/>
    </source>
</evidence>
<proteinExistence type="predicted"/>
<dbReference type="PROSITE" id="PS50082">
    <property type="entry name" value="WD_REPEATS_2"/>
    <property type="match status" value="1"/>
</dbReference>
<dbReference type="SMART" id="SM00320">
    <property type="entry name" value="WD40"/>
    <property type="match status" value="3"/>
</dbReference>
<reference evidence="12" key="1">
    <citation type="submission" date="2020-11" db="EMBL/GenBank/DDBJ databases">
        <authorList>
            <person name="Tran Van P."/>
        </authorList>
    </citation>
    <scope>NUCLEOTIDE SEQUENCE</scope>
</reference>
<dbReference type="GO" id="GO:2000234">
    <property type="term" value="P:positive regulation of rRNA processing"/>
    <property type="evidence" value="ECO:0007669"/>
    <property type="project" value="TreeGrafter"/>
</dbReference>
<feature type="region of interest" description="Disordered" evidence="9">
    <location>
        <begin position="822"/>
        <end position="851"/>
    </location>
</feature>
<keyword evidence="3" id="KW-0698">rRNA processing</keyword>
<dbReference type="EMBL" id="LR899873">
    <property type="protein sequence ID" value="CAD7243035.1"/>
    <property type="molecule type" value="Genomic_DNA"/>
</dbReference>
<dbReference type="Pfam" id="PF23769">
    <property type="entry name" value="Beta-prop_WDR75_2nd"/>
    <property type="match status" value="1"/>
</dbReference>
<dbReference type="EMBL" id="CAJPEV010000356">
    <property type="protein sequence ID" value="CAG0884394.1"/>
    <property type="molecule type" value="Genomic_DNA"/>
</dbReference>
<dbReference type="GO" id="GO:0045943">
    <property type="term" value="P:positive regulation of transcription by RNA polymerase I"/>
    <property type="evidence" value="ECO:0007669"/>
    <property type="project" value="InterPro"/>
</dbReference>
<keyword evidence="7" id="KW-0539">Nucleus</keyword>
<evidence type="ECO:0000313" key="12">
    <source>
        <dbReference type="EMBL" id="CAD7243035.1"/>
    </source>
</evidence>
<evidence type="ECO:0000256" key="4">
    <source>
        <dbReference type="ARBA" id="ARBA00022574"/>
    </source>
</evidence>
<dbReference type="GO" id="GO:0003723">
    <property type="term" value="F:RNA binding"/>
    <property type="evidence" value="ECO:0007669"/>
    <property type="project" value="InterPro"/>
</dbReference>
<evidence type="ECO:0000256" key="1">
    <source>
        <dbReference type="ARBA" id="ARBA00004604"/>
    </source>
</evidence>
<evidence type="ECO:0000256" key="5">
    <source>
        <dbReference type="ARBA" id="ARBA00022737"/>
    </source>
</evidence>
<dbReference type="SUPFAM" id="SSF63748">
    <property type="entry name" value="Tudor/PWWP/MBT"/>
    <property type="match status" value="2"/>
</dbReference>
<evidence type="ECO:0000313" key="13">
    <source>
        <dbReference type="Proteomes" id="UP000677054"/>
    </source>
</evidence>
<organism evidence="12">
    <name type="scientific">Darwinula stevensoni</name>
    <dbReference type="NCBI Taxonomy" id="69355"/>
    <lineage>
        <taxon>Eukaryota</taxon>
        <taxon>Metazoa</taxon>
        <taxon>Ecdysozoa</taxon>
        <taxon>Arthropoda</taxon>
        <taxon>Crustacea</taxon>
        <taxon>Oligostraca</taxon>
        <taxon>Ostracoda</taxon>
        <taxon>Podocopa</taxon>
        <taxon>Podocopida</taxon>
        <taxon>Darwinulocopina</taxon>
        <taxon>Darwinuloidea</taxon>
        <taxon>Darwinulidae</taxon>
        <taxon>Darwinula</taxon>
    </lineage>
</organism>
<comment type="subcellular location">
    <subcellularLocation>
        <location evidence="1">Nucleus</location>
        <location evidence="1">Nucleolus</location>
    </subcellularLocation>
</comment>